<dbReference type="Proteomes" id="UP001499924">
    <property type="component" value="Unassembled WGS sequence"/>
</dbReference>
<comment type="caution">
    <text evidence="5">The sequence shown here is derived from an EMBL/GenBank/DDBJ whole genome shotgun (WGS) entry which is preliminary data.</text>
</comment>
<dbReference type="RefSeq" id="WP_344687417.1">
    <property type="nucleotide sequence ID" value="NZ_BAAAVV010000002.1"/>
</dbReference>
<protein>
    <submittedName>
        <fullName evidence="5">PfkB family carbohydrate kinase</fullName>
    </submittedName>
</protein>
<evidence type="ECO:0000256" key="1">
    <source>
        <dbReference type="ARBA" id="ARBA00010688"/>
    </source>
</evidence>
<dbReference type="GO" id="GO:0016301">
    <property type="term" value="F:kinase activity"/>
    <property type="evidence" value="ECO:0007669"/>
    <property type="project" value="UniProtKB-KW"/>
</dbReference>
<keyword evidence="6" id="KW-1185">Reference proteome</keyword>
<organism evidence="5 6">
    <name type="scientific">Blastococcus jejuensis</name>
    <dbReference type="NCBI Taxonomy" id="351224"/>
    <lineage>
        <taxon>Bacteria</taxon>
        <taxon>Bacillati</taxon>
        <taxon>Actinomycetota</taxon>
        <taxon>Actinomycetes</taxon>
        <taxon>Geodermatophilales</taxon>
        <taxon>Geodermatophilaceae</taxon>
        <taxon>Blastococcus</taxon>
    </lineage>
</organism>
<proteinExistence type="inferred from homology"/>
<dbReference type="Pfam" id="PF00294">
    <property type="entry name" value="PfkB"/>
    <property type="match status" value="1"/>
</dbReference>
<dbReference type="InterPro" id="IPR011611">
    <property type="entry name" value="PfkB_dom"/>
</dbReference>
<keyword evidence="3 5" id="KW-0418">Kinase</keyword>
<evidence type="ECO:0000256" key="2">
    <source>
        <dbReference type="ARBA" id="ARBA00022679"/>
    </source>
</evidence>
<dbReference type="EMBL" id="BAAAVV010000002">
    <property type="protein sequence ID" value="GAA3159985.1"/>
    <property type="molecule type" value="Genomic_DNA"/>
</dbReference>
<gene>
    <name evidence="5" type="ORF">GCM10010531_09300</name>
</gene>
<dbReference type="InterPro" id="IPR029056">
    <property type="entry name" value="Ribokinase-like"/>
</dbReference>
<keyword evidence="2" id="KW-0808">Transferase</keyword>
<evidence type="ECO:0000256" key="3">
    <source>
        <dbReference type="ARBA" id="ARBA00022777"/>
    </source>
</evidence>
<dbReference type="InterPro" id="IPR052700">
    <property type="entry name" value="Carb_kinase_PfkB-like"/>
</dbReference>
<dbReference type="PANTHER" id="PTHR43320">
    <property type="entry name" value="SUGAR KINASE"/>
    <property type="match status" value="1"/>
</dbReference>
<feature type="domain" description="Carbohydrate kinase PfkB" evidence="4">
    <location>
        <begin position="50"/>
        <end position="300"/>
    </location>
</feature>
<dbReference type="InterPro" id="IPR002173">
    <property type="entry name" value="Carboh/pur_kinase_PfkB_CS"/>
</dbReference>
<evidence type="ECO:0000313" key="6">
    <source>
        <dbReference type="Proteomes" id="UP001499924"/>
    </source>
</evidence>
<dbReference type="SUPFAM" id="SSF53613">
    <property type="entry name" value="Ribokinase-like"/>
    <property type="match status" value="1"/>
</dbReference>
<evidence type="ECO:0000313" key="5">
    <source>
        <dbReference type="EMBL" id="GAA3159985.1"/>
    </source>
</evidence>
<evidence type="ECO:0000259" key="4">
    <source>
        <dbReference type="Pfam" id="PF00294"/>
    </source>
</evidence>
<dbReference type="PROSITE" id="PS00583">
    <property type="entry name" value="PFKB_KINASES_1"/>
    <property type="match status" value="1"/>
</dbReference>
<sequence length="306" mass="30826">MAEPVTTHSPPWPRAAGSGPVVALGKLVADQVLQLSAPLMVGSQQRVVRTTTAGGAPANVTANLARLGVPARLAGWAGADPLADELLAGLAARGIEIDVVRRGRTPVSTVLAHPDGERTLLSDGGEGGLEADDVRPEWVAGAAVLHVDGYDLLRYPAALARAAAIAREAGVPVSADVAAASRIEAHGRDAYMALLADLRADVLFCNAAEAAALGPTGDLAELVVVHAGARPTRVLWRGDSREVPVDPLPDGALRDTTGCGDAVAAGVLAGWRAGVPVIDAVRAGHAAAAVVASVIGGQPPVSRPAG</sequence>
<accession>A0ABP6NW57</accession>
<dbReference type="Gene3D" id="3.40.1190.20">
    <property type="match status" value="1"/>
</dbReference>
<comment type="similarity">
    <text evidence="1">Belongs to the carbohydrate kinase PfkB family.</text>
</comment>
<dbReference type="PANTHER" id="PTHR43320:SF3">
    <property type="entry name" value="CARBOHYDRATE KINASE PFKB DOMAIN-CONTAINING PROTEIN"/>
    <property type="match status" value="1"/>
</dbReference>
<reference evidence="6" key="1">
    <citation type="journal article" date="2019" name="Int. J. Syst. Evol. Microbiol.">
        <title>The Global Catalogue of Microorganisms (GCM) 10K type strain sequencing project: providing services to taxonomists for standard genome sequencing and annotation.</title>
        <authorList>
            <consortium name="The Broad Institute Genomics Platform"/>
            <consortium name="The Broad Institute Genome Sequencing Center for Infectious Disease"/>
            <person name="Wu L."/>
            <person name="Ma J."/>
        </authorList>
    </citation>
    <scope>NUCLEOTIDE SEQUENCE [LARGE SCALE GENOMIC DNA]</scope>
    <source>
        <strain evidence="6">JCM 15614</strain>
    </source>
</reference>
<name>A0ABP6NW57_9ACTN</name>